<evidence type="ECO:0000313" key="3">
    <source>
        <dbReference type="Proteomes" id="UP000037460"/>
    </source>
</evidence>
<sequence length="153" mass="17559">MPKGRRTSRLGAPRDGGFEWLSHRCGRRAQLFTDEMKRGEGRGPFVQVGLLDMFAEMMMNMREGLLAVATGAVAGGFANFFILRRTWLNAQALGDRSDDYVVELRKLHGKYDDVQREPRMEMPSLLDLRLRRDLSNAWNSWVVGFHAEASRWL</sequence>
<keyword evidence="1" id="KW-0472">Membrane</keyword>
<keyword evidence="3" id="KW-1185">Reference proteome</keyword>
<evidence type="ECO:0000313" key="2">
    <source>
        <dbReference type="EMBL" id="KOO35065.1"/>
    </source>
</evidence>
<organism evidence="2 3">
    <name type="scientific">Chrysochromulina tobinii</name>
    <dbReference type="NCBI Taxonomy" id="1460289"/>
    <lineage>
        <taxon>Eukaryota</taxon>
        <taxon>Haptista</taxon>
        <taxon>Haptophyta</taxon>
        <taxon>Prymnesiophyceae</taxon>
        <taxon>Prymnesiales</taxon>
        <taxon>Chrysochromulinaceae</taxon>
        <taxon>Chrysochromulina</taxon>
    </lineage>
</organism>
<dbReference type="AlphaFoldDB" id="A0A0M0K8B9"/>
<reference evidence="3" key="1">
    <citation type="journal article" date="2015" name="PLoS Genet.">
        <title>Genome Sequence and Transcriptome Analyses of Chrysochromulina tobin: Metabolic Tools for Enhanced Algal Fitness in the Prominent Order Prymnesiales (Haptophyceae).</title>
        <authorList>
            <person name="Hovde B.T."/>
            <person name="Deodato C.R."/>
            <person name="Hunsperger H.M."/>
            <person name="Ryken S.A."/>
            <person name="Yost W."/>
            <person name="Jha R.K."/>
            <person name="Patterson J."/>
            <person name="Monnat R.J. Jr."/>
            <person name="Barlow S.B."/>
            <person name="Starkenburg S.R."/>
            <person name="Cattolico R.A."/>
        </authorList>
    </citation>
    <scope>NUCLEOTIDE SEQUENCE</scope>
    <source>
        <strain evidence="3">CCMP291</strain>
    </source>
</reference>
<accession>A0A0M0K8B9</accession>
<protein>
    <submittedName>
        <fullName evidence="2">Uncharacterized protein</fullName>
    </submittedName>
</protein>
<keyword evidence="1" id="KW-0812">Transmembrane</keyword>
<comment type="caution">
    <text evidence="2">The sequence shown here is derived from an EMBL/GenBank/DDBJ whole genome shotgun (WGS) entry which is preliminary data.</text>
</comment>
<dbReference type="EMBL" id="JWZX01000998">
    <property type="protein sequence ID" value="KOO35065.1"/>
    <property type="molecule type" value="Genomic_DNA"/>
</dbReference>
<evidence type="ECO:0000256" key="1">
    <source>
        <dbReference type="SAM" id="Phobius"/>
    </source>
</evidence>
<proteinExistence type="predicted"/>
<feature type="transmembrane region" description="Helical" evidence="1">
    <location>
        <begin position="64"/>
        <end position="83"/>
    </location>
</feature>
<keyword evidence="1" id="KW-1133">Transmembrane helix</keyword>
<gene>
    <name evidence="2" type="ORF">Ctob_010720</name>
</gene>
<dbReference type="Proteomes" id="UP000037460">
    <property type="component" value="Unassembled WGS sequence"/>
</dbReference>
<name>A0A0M0K8B9_9EUKA</name>